<name>A0A1A8KJ13_NOTKU</name>
<evidence type="ECO:0000313" key="1">
    <source>
        <dbReference type="EMBL" id="SBR32385.1"/>
    </source>
</evidence>
<gene>
    <name evidence="1" type="primary">BMP7B</name>
</gene>
<reference evidence="1" key="1">
    <citation type="submission" date="2016-05" db="EMBL/GenBank/DDBJ databases">
        <authorList>
            <person name="Lavstsen T."/>
            <person name="Jespersen J.S."/>
        </authorList>
    </citation>
    <scope>NUCLEOTIDE SEQUENCE</scope>
    <source>
        <tissue evidence="1">Brain</tissue>
    </source>
</reference>
<organism evidence="1">
    <name type="scientific">Nothobranchius kuhntae</name>
    <name type="common">Beira killifish</name>
    <dbReference type="NCBI Taxonomy" id="321403"/>
    <lineage>
        <taxon>Eukaryota</taxon>
        <taxon>Metazoa</taxon>
        <taxon>Chordata</taxon>
        <taxon>Craniata</taxon>
        <taxon>Vertebrata</taxon>
        <taxon>Euteleostomi</taxon>
        <taxon>Actinopterygii</taxon>
        <taxon>Neopterygii</taxon>
        <taxon>Teleostei</taxon>
        <taxon>Neoteleostei</taxon>
        <taxon>Acanthomorphata</taxon>
        <taxon>Ovalentaria</taxon>
        <taxon>Atherinomorphae</taxon>
        <taxon>Cyprinodontiformes</taxon>
        <taxon>Nothobranchiidae</taxon>
        <taxon>Nothobranchius</taxon>
    </lineage>
</organism>
<sequence>HVLYIQMGMGGALCQKAAKTHRTEWFVHLVLMMC</sequence>
<accession>A0A1A8KJ13</accession>
<feature type="non-terminal residue" evidence="1">
    <location>
        <position position="34"/>
    </location>
</feature>
<feature type="non-terminal residue" evidence="1">
    <location>
        <position position="1"/>
    </location>
</feature>
<proteinExistence type="predicted"/>
<dbReference type="AlphaFoldDB" id="A0A1A8KJ13"/>
<reference evidence="1" key="2">
    <citation type="submission" date="2016-06" db="EMBL/GenBank/DDBJ databases">
        <title>The genome of a short-lived fish provides insights into sex chromosome evolution and the genetic control of aging.</title>
        <authorList>
            <person name="Reichwald K."/>
            <person name="Felder M."/>
            <person name="Petzold A."/>
            <person name="Koch P."/>
            <person name="Groth M."/>
            <person name="Platzer M."/>
        </authorList>
    </citation>
    <scope>NUCLEOTIDE SEQUENCE</scope>
    <source>
        <tissue evidence="1">Brain</tissue>
    </source>
</reference>
<protein>
    <submittedName>
        <fullName evidence="1">Bone morphogenetic protein 7b</fullName>
    </submittedName>
</protein>
<dbReference type="EMBL" id="HAEE01012335">
    <property type="protein sequence ID" value="SBR32385.1"/>
    <property type="molecule type" value="Transcribed_RNA"/>
</dbReference>